<dbReference type="InterPro" id="IPR041135">
    <property type="entry name" value="Nmad3"/>
</dbReference>
<proteinExistence type="predicted"/>
<evidence type="ECO:0000313" key="2">
    <source>
        <dbReference type="EMBL" id="MBO8452067.1"/>
    </source>
</evidence>
<reference evidence="2" key="2">
    <citation type="journal article" date="2021" name="PeerJ">
        <title>Extensive microbial diversity within the chicken gut microbiome revealed by metagenomics and culture.</title>
        <authorList>
            <person name="Gilroy R."/>
            <person name="Ravi A."/>
            <person name="Getino M."/>
            <person name="Pursley I."/>
            <person name="Horton D.L."/>
            <person name="Alikhan N.F."/>
            <person name="Baker D."/>
            <person name="Gharbi K."/>
            <person name="Hall N."/>
            <person name="Watson M."/>
            <person name="Adriaenssens E.M."/>
            <person name="Foster-Nyarko E."/>
            <person name="Jarju S."/>
            <person name="Secka A."/>
            <person name="Antonio M."/>
            <person name="Oren A."/>
            <person name="Chaudhuri R.R."/>
            <person name="La Ragione R."/>
            <person name="Hildebrand F."/>
            <person name="Pallen M.J."/>
        </authorList>
    </citation>
    <scope>NUCLEOTIDE SEQUENCE</scope>
    <source>
        <strain evidence="2">B1-20833</strain>
    </source>
</reference>
<protein>
    <recommendedName>
        <fullName evidence="1">Nucleotide modification associated domain-containing protein</fullName>
    </recommendedName>
</protein>
<reference evidence="2" key="1">
    <citation type="submission" date="2020-10" db="EMBL/GenBank/DDBJ databases">
        <authorList>
            <person name="Gilroy R."/>
        </authorList>
    </citation>
    <scope>NUCLEOTIDE SEQUENCE</scope>
    <source>
        <strain evidence="2">B1-20833</strain>
    </source>
</reference>
<feature type="domain" description="Nucleotide modification associated" evidence="1">
    <location>
        <begin position="2"/>
        <end position="250"/>
    </location>
</feature>
<dbReference type="Proteomes" id="UP000823661">
    <property type="component" value="Unassembled WGS sequence"/>
</dbReference>
<accession>A0A9D9EQA1</accession>
<name>A0A9D9EQA1_9BACT</name>
<organism evidence="2 3">
    <name type="scientific">Candidatus Cryptobacteroides intestinavium</name>
    <dbReference type="NCBI Taxonomy" id="2840766"/>
    <lineage>
        <taxon>Bacteria</taxon>
        <taxon>Pseudomonadati</taxon>
        <taxon>Bacteroidota</taxon>
        <taxon>Bacteroidia</taxon>
        <taxon>Bacteroidales</taxon>
        <taxon>Candidatus Cryptobacteroides</taxon>
    </lineage>
</organism>
<evidence type="ECO:0000313" key="3">
    <source>
        <dbReference type="Proteomes" id="UP000823661"/>
    </source>
</evidence>
<dbReference type="AlphaFoldDB" id="A0A9D9EQA1"/>
<sequence length="268" mass="29975">MKVILSRKGFDSGYGGTASPILPDGTLLSLPIPSKVETVKFTDLHYDGQSYYDIIKSLKPTAKIKEKYACHLDPDIRRGVISRLDGWQPAFGQEGAALSHLQHQGVGVGDLFLFYGWFKQTEYRDNRLCYVKGAQDLHIIYGWLQVGQVIGSPADVPEWLQSHPHNSPERWGSKSNAIYIASDSLSIEPELSGAGCLHYSDRLVLTKKGCSRRVWDLPDFMRDIPMTYNAEAWQDEGFVSAAKGQEFVFDANDDVIGWVKDMLLSGSR</sequence>
<comment type="caution">
    <text evidence="2">The sequence shown here is derived from an EMBL/GenBank/DDBJ whole genome shotgun (WGS) entry which is preliminary data.</text>
</comment>
<dbReference type="EMBL" id="JADIMI010000040">
    <property type="protein sequence ID" value="MBO8452067.1"/>
    <property type="molecule type" value="Genomic_DNA"/>
</dbReference>
<dbReference type="Pfam" id="PF18754">
    <property type="entry name" value="Nmad3"/>
    <property type="match status" value="1"/>
</dbReference>
<evidence type="ECO:0000259" key="1">
    <source>
        <dbReference type="Pfam" id="PF18754"/>
    </source>
</evidence>
<gene>
    <name evidence="2" type="ORF">IAC06_04180</name>
</gene>